<evidence type="ECO:0000259" key="6">
    <source>
        <dbReference type="Pfam" id="PF08386"/>
    </source>
</evidence>
<dbReference type="Pfam" id="PF08386">
    <property type="entry name" value="Abhydrolase_4"/>
    <property type="match status" value="1"/>
</dbReference>
<evidence type="ECO:0000256" key="4">
    <source>
        <dbReference type="SAM" id="MobiDB-lite"/>
    </source>
</evidence>
<dbReference type="GO" id="GO:0016787">
    <property type="term" value="F:hydrolase activity"/>
    <property type="evidence" value="ECO:0007669"/>
    <property type="project" value="UniProtKB-KW"/>
</dbReference>
<gene>
    <name evidence="7" type="ORF">WAB15_20135</name>
</gene>
<evidence type="ECO:0000256" key="2">
    <source>
        <dbReference type="ARBA" id="ARBA00022729"/>
    </source>
</evidence>
<comment type="similarity">
    <text evidence="1">Belongs to the peptidase S33 family.</text>
</comment>
<dbReference type="PANTHER" id="PTHR43248:SF29">
    <property type="entry name" value="TRIPEPTIDYL AMINOPEPTIDASE"/>
    <property type="match status" value="1"/>
</dbReference>
<reference evidence="7 8" key="1">
    <citation type="submission" date="2024-03" db="EMBL/GenBank/DDBJ databases">
        <title>The complete genome of Streptomyces sirii sp.nov.</title>
        <authorList>
            <person name="Zakalyukina Y.V."/>
            <person name="Belik A.R."/>
            <person name="Biryukov M.V."/>
            <person name="Baturina O.A."/>
            <person name="Kabilov M.R."/>
        </authorList>
    </citation>
    <scope>NUCLEOTIDE SEQUENCE [LARGE SCALE GENOMIC DNA]</scope>
    <source>
        <strain evidence="7 8">BP-8</strain>
    </source>
</reference>
<dbReference type="InterPro" id="IPR029058">
    <property type="entry name" value="AB_hydrolase_fold"/>
</dbReference>
<dbReference type="Proteomes" id="UP001626628">
    <property type="component" value="Chromosome"/>
</dbReference>
<evidence type="ECO:0000313" key="8">
    <source>
        <dbReference type="Proteomes" id="UP001626628"/>
    </source>
</evidence>
<evidence type="ECO:0000256" key="1">
    <source>
        <dbReference type="ARBA" id="ARBA00010088"/>
    </source>
</evidence>
<feature type="signal peptide" evidence="5">
    <location>
        <begin position="1"/>
        <end position="25"/>
    </location>
</feature>
<sequence length="523" mass="54455">MPGSRSLRTTTLLSASVLLALTATACGPRQDDTGPLTPRPTASSPAAGALPASLTAQKLRWRPCPAPSTAQGGGTAPGKLPDGTVWECAHLKAPLDYGKPTGDTLDLALIRAKAEGGGKRIGSLLFNFGGPGASGVATLPGYPPAQSLRSRYDLVSFDPRGVGDSAGVKCLSDKEFDALRAETLDLDGTAEQTKKAAAACAKHSGKVLPYVGTESAARDMDLIRQVLGDAKLNYFGMSYGTELGGVYAHLFPKNVGRTVLDAVVDPTKDPVQESLGQAKGFQLALDDYLADCAEKPGSCPYPNREDGRKRIAALLAKTEKRPLPTRSGRKLTQEQAVVGIVAMLYSKESWPSLSISLSDAEQGSGDNLLMMADNYSGRDDKGHYSTMQTANSAINCADIRQRPTPAEVRTRLPEFRKASPVFGELTAKGLLGCTGWPVTGKSDTPEVSAPGAAPIVVIGNAGDPATPVEGARKMADKLGKGVGVLVTVKGEGHGTYGVNQCATKAVNGHLLDGKVPTDGTVCS</sequence>
<keyword evidence="3 7" id="KW-0378">Hydrolase</keyword>
<keyword evidence="8" id="KW-1185">Reference proteome</keyword>
<evidence type="ECO:0000256" key="5">
    <source>
        <dbReference type="SAM" id="SignalP"/>
    </source>
</evidence>
<dbReference type="EMBL" id="CP147982">
    <property type="protein sequence ID" value="WXK78123.1"/>
    <property type="molecule type" value="Genomic_DNA"/>
</dbReference>
<name>A0ABZ2QSI5_9ACTN</name>
<keyword evidence="2 5" id="KW-0732">Signal</keyword>
<dbReference type="PANTHER" id="PTHR43248">
    <property type="entry name" value="2-SUCCINYL-6-HYDROXY-2,4-CYCLOHEXADIENE-1-CARBOXYLATE SYNTHASE"/>
    <property type="match status" value="1"/>
</dbReference>
<dbReference type="RefSeq" id="WP_407287082.1">
    <property type="nucleotide sequence ID" value="NZ_CP147982.1"/>
</dbReference>
<accession>A0ABZ2QSI5</accession>
<feature type="domain" description="Peptidase S33 tripeptidyl aminopeptidase-like C-terminal" evidence="6">
    <location>
        <begin position="419"/>
        <end position="522"/>
    </location>
</feature>
<evidence type="ECO:0000313" key="7">
    <source>
        <dbReference type="EMBL" id="WXK78123.1"/>
    </source>
</evidence>
<dbReference type="InterPro" id="IPR051601">
    <property type="entry name" value="Serine_prot/Carboxylest_S33"/>
</dbReference>
<feature type="chain" id="PRO_5047196515" evidence="5">
    <location>
        <begin position="26"/>
        <end position="523"/>
    </location>
</feature>
<dbReference type="Gene3D" id="3.40.50.1820">
    <property type="entry name" value="alpha/beta hydrolase"/>
    <property type="match status" value="1"/>
</dbReference>
<protein>
    <submittedName>
        <fullName evidence="7">Alpha/beta hydrolase</fullName>
    </submittedName>
</protein>
<proteinExistence type="inferred from homology"/>
<feature type="region of interest" description="Disordered" evidence="4">
    <location>
        <begin position="26"/>
        <end position="49"/>
    </location>
</feature>
<organism evidence="7 8">
    <name type="scientific">Streptomyces sirii</name>
    <dbReference type="NCBI Taxonomy" id="3127701"/>
    <lineage>
        <taxon>Bacteria</taxon>
        <taxon>Bacillati</taxon>
        <taxon>Actinomycetota</taxon>
        <taxon>Actinomycetes</taxon>
        <taxon>Kitasatosporales</taxon>
        <taxon>Streptomycetaceae</taxon>
        <taxon>Streptomyces</taxon>
    </lineage>
</organism>
<dbReference type="InterPro" id="IPR013595">
    <property type="entry name" value="Pept_S33_TAP-like_C"/>
</dbReference>
<dbReference type="PROSITE" id="PS51257">
    <property type="entry name" value="PROKAR_LIPOPROTEIN"/>
    <property type="match status" value="1"/>
</dbReference>
<evidence type="ECO:0000256" key="3">
    <source>
        <dbReference type="ARBA" id="ARBA00022801"/>
    </source>
</evidence>
<dbReference type="SUPFAM" id="SSF53474">
    <property type="entry name" value="alpha/beta-Hydrolases"/>
    <property type="match status" value="1"/>
</dbReference>
<feature type="compositionally biased region" description="Low complexity" evidence="4">
    <location>
        <begin position="40"/>
        <end position="49"/>
    </location>
</feature>